<evidence type="ECO:0000313" key="1">
    <source>
        <dbReference type="EMBL" id="KZN45755.1"/>
    </source>
</evidence>
<dbReference type="Proteomes" id="UP000076643">
    <property type="component" value="Unassembled WGS sequence"/>
</dbReference>
<dbReference type="PATRIC" id="fig|1365250.3.peg.486"/>
<dbReference type="EMBL" id="AUYB01000041">
    <property type="protein sequence ID" value="KZN45755.1"/>
    <property type="molecule type" value="Genomic_DNA"/>
</dbReference>
<name>A0A167ASL3_9GAMM</name>
<gene>
    <name evidence="1" type="ORF">N475_25785</name>
</gene>
<sequence>MNEIIESFLNFGFQGKRGSSVFEKELFDDFYIKIKCEDGWTDESSISIYINSQRFAPFIHNLFSELSIAELIQPRKLTNDDSGCLCMVSTFIECVNGEWIVWLYGEEIKLNSLLLLLSEAGSIENFYDAIYIENNRLFVWVETIWVYLYLKSCMAIVLPEEIYDDINKEQMSPIVKRWGLTSLPTLDMLAKVLKII</sequence>
<comment type="caution">
    <text evidence="1">The sequence shown here is derived from an EMBL/GenBank/DDBJ whole genome shotgun (WGS) entry which is preliminary data.</text>
</comment>
<dbReference type="AlphaFoldDB" id="A0A167ASL3"/>
<proteinExistence type="predicted"/>
<protein>
    <submittedName>
        <fullName evidence="1">Uncharacterized protein</fullName>
    </submittedName>
</protein>
<evidence type="ECO:0000313" key="2">
    <source>
        <dbReference type="Proteomes" id="UP000076643"/>
    </source>
</evidence>
<organism evidence="1 2">
    <name type="scientific">Pseudoalteromonas luteoviolacea DSM 6061</name>
    <dbReference type="NCBI Taxonomy" id="1365250"/>
    <lineage>
        <taxon>Bacteria</taxon>
        <taxon>Pseudomonadati</taxon>
        <taxon>Pseudomonadota</taxon>
        <taxon>Gammaproteobacteria</taxon>
        <taxon>Alteromonadales</taxon>
        <taxon>Pseudoalteromonadaceae</taxon>
        <taxon>Pseudoalteromonas</taxon>
    </lineage>
</organism>
<keyword evidence="2" id="KW-1185">Reference proteome</keyword>
<dbReference type="RefSeq" id="WP_063359780.1">
    <property type="nucleotide sequence ID" value="NZ_AQHB01000023.1"/>
</dbReference>
<accession>A0A167ASL3</accession>
<reference evidence="1 2" key="1">
    <citation type="submission" date="2013-07" db="EMBL/GenBank/DDBJ databases">
        <title>Comparative Genomic and Metabolomic Analysis of Twelve Strains of Pseudoalteromonas luteoviolacea.</title>
        <authorList>
            <person name="Vynne N.G."/>
            <person name="Mansson M."/>
            <person name="Gram L."/>
        </authorList>
    </citation>
    <scope>NUCLEOTIDE SEQUENCE [LARGE SCALE GENOMIC DNA]</scope>
    <source>
        <strain evidence="1 2">DSM 6061</strain>
    </source>
</reference>